<evidence type="ECO:0000259" key="4">
    <source>
        <dbReference type="Pfam" id="PF06943"/>
    </source>
</evidence>
<dbReference type="NCBIfam" id="TIGR01053">
    <property type="entry name" value="LSD1"/>
    <property type="match status" value="3"/>
</dbReference>
<dbReference type="Pfam" id="PF06943">
    <property type="entry name" value="zf-LSD1"/>
    <property type="match status" value="3"/>
</dbReference>
<feature type="domain" description="Zinc finger LSD1-type" evidence="4">
    <location>
        <begin position="46"/>
        <end position="70"/>
    </location>
</feature>
<dbReference type="EMBL" id="HG996474">
    <property type="protein sequence ID" value="CAG1834717.1"/>
    <property type="molecule type" value="Genomic_DNA"/>
</dbReference>
<name>A0A8D7EZU2_MUSAM</name>
<proteinExistence type="predicted"/>
<dbReference type="InterPro" id="IPR040319">
    <property type="entry name" value="LSD1-like"/>
</dbReference>
<dbReference type="AlphaFoldDB" id="A0A8D7EZU2"/>
<comment type="subcellular location">
    <subcellularLocation>
        <location evidence="1">Nucleus</location>
    </subcellularLocation>
</comment>
<dbReference type="InterPro" id="IPR005735">
    <property type="entry name" value="Znf_LSD1"/>
</dbReference>
<feature type="region of interest" description="Disordered" evidence="3">
    <location>
        <begin position="119"/>
        <end position="142"/>
    </location>
</feature>
<dbReference type="GO" id="GO:0005634">
    <property type="term" value="C:nucleus"/>
    <property type="evidence" value="ECO:0007669"/>
    <property type="project" value="UniProtKB-SubCell"/>
</dbReference>
<dbReference type="PANTHER" id="PTHR31747:SF3">
    <property type="entry name" value="PROTEIN LSD1"/>
    <property type="match status" value="1"/>
</dbReference>
<reference evidence="5" key="1">
    <citation type="submission" date="2021-03" db="EMBL/GenBank/DDBJ databases">
        <authorList>
            <consortium name="Genoscope - CEA"/>
            <person name="William W."/>
        </authorList>
    </citation>
    <scope>NUCLEOTIDE SEQUENCE</scope>
    <source>
        <strain evidence="5">Doubled-haploid Pahang</strain>
    </source>
</reference>
<feature type="domain" description="Zinc finger LSD1-type" evidence="4">
    <location>
        <begin position="84"/>
        <end position="108"/>
    </location>
</feature>
<evidence type="ECO:0000256" key="2">
    <source>
        <dbReference type="ARBA" id="ARBA00023242"/>
    </source>
</evidence>
<evidence type="ECO:0000256" key="1">
    <source>
        <dbReference type="ARBA" id="ARBA00004123"/>
    </source>
</evidence>
<keyword evidence="2" id="KW-0539">Nucleus</keyword>
<dbReference type="PANTHER" id="PTHR31747">
    <property type="entry name" value="PROTEIN LSD1"/>
    <property type="match status" value="1"/>
</dbReference>
<feature type="domain" description="Zinc finger LSD1-type" evidence="4">
    <location>
        <begin position="7"/>
        <end position="31"/>
    </location>
</feature>
<sequence length="175" mass="18349">MQSQLVCSGCRSILLYPRGATDVRCAICSTITAAASPGMEMAQLVCGGCRTLLMYSRGATSVRCSCCNTINITGAANQVAHVNCGQCHTRLMYPYGAPSVKCAICQYITNIGMPNTRVPGPAAHRPNETAPVLPSTSVHSSQPSNMTVVVENPMSVNESGKLVSNVVVGVNKGKK</sequence>
<evidence type="ECO:0000256" key="3">
    <source>
        <dbReference type="SAM" id="MobiDB-lite"/>
    </source>
</evidence>
<protein>
    <submittedName>
        <fullName evidence="5">(wild Malaysian banana) hypothetical protein</fullName>
    </submittedName>
</protein>
<organism evidence="5">
    <name type="scientific">Musa acuminata subsp. malaccensis</name>
    <name type="common">Wild banana</name>
    <name type="synonym">Musa malaccensis</name>
    <dbReference type="NCBI Taxonomy" id="214687"/>
    <lineage>
        <taxon>Eukaryota</taxon>
        <taxon>Viridiplantae</taxon>
        <taxon>Streptophyta</taxon>
        <taxon>Embryophyta</taxon>
        <taxon>Tracheophyta</taxon>
        <taxon>Spermatophyta</taxon>
        <taxon>Magnoliopsida</taxon>
        <taxon>Liliopsida</taxon>
        <taxon>Zingiberales</taxon>
        <taxon>Musaceae</taxon>
        <taxon>Musa</taxon>
    </lineage>
</organism>
<gene>
    <name evidence="5" type="ORF">GSMUA_228220.1</name>
</gene>
<evidence type="ECO:0000313" key="5">
    <source>
        <dbReference type="EMBL" id="CAG1834717.1"/>
    </source>
</evidence>
<accession>A0A8D7EZU2</accession>